<reference evidence="2 3" key="1">
    <citation type="submission" date="2010-12" db="EMBL/GenBank/DDBJ databases">
        <authorList>
            <person name="Muzny D."/>
            <person name="Qin X."/>
            <person name="Deng J."/>
            <person name="Jiang H."/>
            <person name="Liu Y."/>
            <person name="Qu J."/>
            <person name="Song X.-Z."/>
            <person name="Zhang L."/>
            <person name="Thornton R."/>
            <person name="Coyle M."/>
            <person name="Francisco L."/>
            <person name="Jackson L."/>
            <person name="Javaid M."/>
            <person name="Korchina V."/>
            <person name="Kovar C."/>
            <person name="Mata R."/>
            <person name="Mathew T."/>
            <person name="Ngo R."/>
            <person name="Nguyen L."/>
            <person name="Nguyen N."/>
            <person name="Okwuonu G."/>
            <person name="Ongeri F."/>
            <person name="Pham C."/>
            <person name="Simmons D."/>
            <person name="Wilczek-Boney K."/>
            <person name="Hale W."/>
            <person name="Jakkamsetti A."/>
            <person name="Pham P."/>
            <person name="Ruth R."/>
            <person name="San Lucas F."/>
            <person name="Warren J."/>
            <person name="Zhang J."/>
            <person name="Zhao Z."/>
            <person name="Zhou C."/>
            <person name="Zhu D."/>
            <person name="Lee S."/>
            <person name="Bess C."/>
            <person name="Blankenburg K."/>
            <person name="Forbes L."/>
            <person name="Fu Q."/>
            <person name="Gubbala S."/>
            <person name="Hirani K."/>
            <person name="Jayaseelan J.C."/>
            <person name="Lara F."/>
            <person name="Munidasa M."/>
            <person name="Palculict T."/>
            <person name="Patil S."/>
            <person name="Pu L.-L."/>
            <person name="Saada N."/>
            <person name="Tang L."/>
            <person name="Weissenberger G."/>
            <person name="Zhu Y."/>
            <person name="Hemphill L."/>
            <person name="Shang Y."/>
            <person name="Youmans B."/>
            <person name="Ayvaz T."/>
            <person name="Ross M."/>
            <person name="Santibanez J."/>
            <person name="Aqrawi P."/>
            <person name="Gross S."/>
            <person name="Joshi V."/>
            <person name="Fowler G."/>
            <person name="Nazareth L."/>
            <person name="Reid J."/>
            <person name="Worley K."/>
            <person name="Petrosino J."/>
            <person name="Highlander S."/>
            <person name="Gibbs R."/>
        </authorList>
    </citation>
    <scope>NUCLEOTIDE SEQUENCE [LARGE SCALE GENOMIC DNA]</scope>
    <source>
        <strain evidence="2 3">ATCC 51599</strain>
    </source>
</reference>
<gene>
    <name evidence="2" type="ORF">HMPREF0551_0819</name>
</gene>
<dbReference type="eggNOG" id="COG4255">
    <property type="taxonomic scope" value="Bacteria"/>
</dbReference>
<name>E7RWF6_9BURK</name>
<organism evidence="2 3">
    <name type="scientific">Lautropia mirabilis ATCC 51599</name>
    <dbReference type="NCBI Taxonomy" id="887898"/>
    <lineage>
        <taxon>Bacteria</taxon>
        <taxon>Pseudomonadati</taxon>
        <taxon>Pseudomonadota</taxon>
        <taxon>Betaproteobacteria</taxon>
        <taxon>Burkholderiales</taxon>
        <taxon>Burkholderiaceae</taxon>
        <taxon>Lautropia</taxon>
    </lineage>
</organism>
<feature type="region of interest" description="Disordered" evidence="1">
    <location>
        <begin position="406"/>
        <end position="442"/>
    </location>
</feature>
<sequence>MNATLPSITPAPGGVEKTSTIERPRLRLLPGALLPTHWLGGGLLHNQLPGIRQALAEGRLRLRTLPLSAPADSDWAHDRWLRGHPALMASSVPAGAVAAVRAFATAQASVPTGRAPAASAALQTSADAPSATATPSWLLQPVTFRLTTDRMMLDPTPQRAVDTAMAERMIQAIAPLLADEGLDIEMQTPARWLLHPRTGTAGWQLSCTPIEAVGESHIDVLMPQGPDAKRFLRLLNEVQMSWNLLTLNEPQDLPVNAIWPSGPAHSPAIDAMRDLLARGLVVDERFLMARLTQDLSAWLDALPALDAWFSDDPAGFACLLAGEHGLHWLHAPNVPDEILHLAGLMPQPGATARSTADRGAASPDRGMAGSAPHATSERPGRTAAPVAEGERPGWLARLGSRLRAWRGRSRDPLGHAGGRNGTASQGTPSADPLDSLFRDEAP</sequence>
<evidence type="ECO:0000256" key="1">
    <source>
        <dbReference type="SAM" id="MobiDB-lite"/>
    </source>
</evidence>
<comment type="caution">
    <text evidence="2">The sequence shown here is derived from an EMBL/GenBank/DDBJ whole genome shotgun (WGS) entry which is preliminary data.</text>
</comment>
<accession>E7RWF6</accession>
<keyword evidence="3" id="KW-1185">Reference proteome</keyword>
<dbReference type="HOGENOM" id="CLU_619349_0_0_4"/>
<evidence type="ECO:0000313" key="3">
    <source>
        <dbReference type="Proteomes" id="UP000011021"/>
    </source>
</evidence>
<dbReference type="STRING" id="887898.HMPREF0551_0819"/>
<evidence type="ECO:0000313" key="2">
    <source>
        <dbReference type="EMBL" id="EFV95331.1"/>
    </source>
</evidence>
<protein>
    <submittedName>
        <fullName evidence="2">Uncharacterized protein</fullName>
    </submittedName>
</protein>
<dbReference type="EMBL" id="AEQP01000003">
    <property type="protein sequence ID" value="EFV95331.1"/>
    <property type="molecule type" value="Genomic_DNA"/>
</dbReference>
<proteinExistence type="predicted"/>
<dbReference type="AlphaFoldDB" id="E7RWF6"/>
<feature type="region of interest" description="Disordered" evidence="1">
    <location>
        <begin position="348"/>
        <end position="393"/>
    </location>
</feature>
<dbReference type="RefSeq" id="WP_005672986.1">
    <property type="nucleotide sequence ID" value="NZ_CP146288.1"/>
</dbReference>
<dbReference type="Proteomes" id="UP000011021">
    <property type="component" value="Unassembled WGS sequence"/>
</dbReference>